<dbReference type="PANTHER" id="PTHR39166">
    <property type="entry name" value="BLL1166 PROTEIN"/>
    <property type="match status" value="1"/>
</dbReference>
<name>A0A1X0WCA5_9GAMM</name>
<dbReference type="InterPro" id="IPR009267">
    <property type="entry name" value="NTP_transf_6"/>
</dbReference>
<proteinExistence type="predicted"/>
<reference evidence="1 2" key="1">
    <citation type="journal article" date="2017" name="Int. J. Syst. Evol. Microbiol.">
        <title>Rouxiella badensis sp. nov. and Rouxiella silvae sp. nov. isolated from peat bog soil in Germany and emendation of the genus description.</title>
        <authorList>
            <person name="Le Fleche-Mateos A."/>
            <person name="Kugler J.H."/>
            <person name="Hansen S.H."/>
            <person name="Syldatk C."/>
            <person name="Hausmann R."/>
            <person name="Lomprez F."/>
            <person name="Vandenbogaert M."/>
            <person name="Manuguerra J.C."/>
            <person name="Grimont P.A."/>
        </authorList>
    </citation>
    <scope>NUCLEOTIDE SEQUENCE [LARGE SCALE GENOMIC DNA]</scope>
    <source>
        <strain evidence="1 2">DSM 100043</strain>
    </source>
</reference>
<dbReference type="EMBL" id="MRWE01000029">
    <property type="protein sequence ID" value="ORJ24427.1"/>
    <property type="molecule type" value="Genomic_DNA"/>
</dbReference>
<dbReference type="PANTHER" id="PTHR39166:SF1">
    <property type="entry name" value="BLL1166 PROTEIN"/>
    <property type="match status" value="1"/>
</dbReference>
<accession>A0A1X0WCA5</accession>
<sequence length="181" mass="20763">MSEQQIIEWIAQDDQRMAALRTARTLALNDWCLAAGFVRNLVWDRLHKHPQNTPLNDIDVVYFNPQELSAEADKFYEQRLDALAPHLPWSVKNQARMHVKYGREPYRSSSDAISYWVEIETAVGVRLNDNDKLELVAPLGVESLFDFTISANPKHGAPAVLLERARTKNWTGIWPGLRIKI</sequence>
<evidence type="ECO:0000313" key="2">
    <source>
        <dbReference type="Proteomes" id="UP000192536"/>
    </source>
</evidence>
<evidence type="ECO:0000313" key="1">
    <source>
        <dbReference type="EMBL" id="ORJ24427.1"/>
    </source>
</evidence>
<dbReference type="RefSeq" id="WP_084912928.1">
    <property type="nucleotide sequence ID" value="NZ_MRWE01000029.1"/>
</dbReference>
<comment type="caution">
    <text evidence="1">The sequence shown here is derived from an EMBL/GenBank/DDBJ whole genome shotgun (WGS) entry which is preliminary data.</text>
</comment>
<dbReference type="STRING" id="1646377.BS640_16290"/>
<protein>
    <submittedName>
        <fullName evidence="1">Nitrate reductase</fullName>
    </submittedName>
</protein>
<dbReference type="AlphaFoldDB" id="A0A1X0WCA5"/>
<organism evidence="1 2">
    <name type="scientific">Rouxiella badensis</name>
    <dbReference type="NCBI Taxonomy" id="1646377"/>
    <lineage>
        <taxon>Bacteria</taxon>
        <taxon>Pseudomonadati</taxon>
        <taxon>Pseudomonadota</taxon>
        <taxon>Gammaproteobacteria</taxon>
        <taxon>Enterobacterales</taxon>
        <taxon>Yersiniaceae</taxon>
        <taxon>Rouxiella</taxon>
    </lineage>
</organism>
<dbReference type="Pfam" id="PF06042">
    <property type="entry name" value="NTP_transf_6"/>
    <property type="match status" value="1"/>
</dbReference>
<dbReference type="Proteomes" id="UP000192536">
    <property type="component" value="Unassembled WGS sequence"/>
</dbReference>
<gene>
    <name evidence="1" type="ORF">BS640_16290</name>
</gene>
<keyword evidence="2" id="KW-1185">Reference proteome</keyword>